<accession>A0A2S1PGK5</accession>
<reference evidence="1 2" key="1">
    <citation type="submission" date="2018-04" db="EMBL/GenBank/DDBJ databases">
        <title>Complete genome sequences of new Aeromonas and Pseudomonas phages promising in phage therapy dedicated to aquaculture.</title>
        <authorList>
            <person name="Kolsut J."/>
            <person name="Wojcik E."/>
            <person name="Wojtasik A."/>
            <person name="Dastych J."/>
        </authorList>
    </citation>
    <scope>NUCLEOTIDE SEQUENCE [LARGE SCALE GENOMIC DNA]</scope>
</reference>
<protein>
    <submittedName>
        <fullName evidence="1">Uncharacterized protein</fullName>
    </submittedName>
</protein>
<evidence type="ECO:0000313" key="1">
    <source>
        <dbReference type="EMBL" id="AWH15700.1"/>
    </source>
</evidence>
<dbReference type="Proteomes" id="UP000246994">
    <property type="component" value="Segment"/>
</dbReference>
<organism evidence="1 2">
    <name type="scientific">Aeromonas phage 60AhydR15PP</name>
    <dbReference type="NCBI Taxonomy" id="2163979"/>
    <lineage>
        <taxon>Viruses</taxon>
        <taxon>Duplodnaviria</taxon>
        <taxon>Heunggongvirae</taxon>
        <taxon>Uroviricota</taxon>
        <taxon>Caudoviricetes</taxon>
        <taxon>Pantevenvirales</taxon>
        <taxon>Straboviridae</taxon>
        <taxon>Tulanevirus</taxon>
        <taxon>Tulanevirus 60ahydrpp</taxon>
    </lineage>
</organism>
<dbReference type="EMBL" id="MH179477">
    <property type="protein sequence ID" value="AWH15700.1"/>
    <property type="molecule type" value="Genomic_DNA"/>
</dbReference>
<dbReference type="KEGG" id="vg:65113541"/>
<evidence type="ECO:0000313" key="2">
    <source>
        <dbReference type="Proteomes" id="UP000246994"/>
    </source>
</evidence>
<keyword evidence="2" id="KW-1185">Reference proteome</keyword>
<proteinExistence type="predicted"/>
<dbReference type="GeneID" id="65113541"/>
<dbReference type="RefSeq" id="YP_010095904.1">
    <property type="nucleotide sequence ID" value="NC_055747.1"/>
</dbReference>
<sequence>MKFSKQVIVTRTFEMTSREFVEKHLREIRAYKNHDGTHEYDLLVQCGVNSGFITTALTLKNITFDINDFDVYASTDAEKKAHKEACEKLAVLIDAHFADEKSTNCN</sequence>
<name>A0A2S1PGK5_9CAUD</name>